<evidence type="ECO:0000256" key="3">
    <source>
        <dbReference type="ARBA" id="ARBA00022529"/>
    </source>
</evidence>
<gene>
    <name evidence="9" type="ORF">BINO364_LOCUS6666</name>
</gene>
<feature type="disulfide bond" evidence="7">
    <location>
        <begin position="31"/>
        <end position="115"/>
    </location>
</feature>
<accession>A0A8J9UJZ7</accession>
<dbReference type="PANTHER" id="PTHR11195">
    <property type="entry name" value="DESTABILASE-RELATED"/>
    <property type="match status" value="1"/>
</dbReference>
<evidence type="ECO:0000256" key="6">
    <source>
        <dbReference type="ARBA" id="ARBA00023295"/>
    </source>
</evidence>
<feature type="disulfide bond" evidence="7">
    <location>
        <begin position="48"/>
        <end position="53"/>
    </location>
</feature>
<keyword evidence="8" id="KW-0732">Signal</keyword>
<dbReference type="GO" id="GO:0042742">
    <property type="term" value="P:defense response to bacterium"/>
    <property type="evidence" value="ECO:0007669"/>
    <property type="project" value="UniProtKB-KW"/>
</dbReference>
<organism evidence="9 10">
    <name type="scientific">Brenthis ino</name>
    <name type="common">lesser marbled fritillary</name>
    <dbReference type="NCBI Taxonomy" id="405034"/>
    <lineage>
        <taxon>Eukaryota</taxon>
        <taxon>Metazoa</taxon>
        <taxon>Ecdysozoa</taxon>
        <taxon>Arthropoda</taxon>
        <taxon>Hexapoda</taxon>
        <taxon>Insecta</taxon>
        <taxon>Pterygota</taxon>
        <taxon>Neoptera</taxon>
        <taxon>Endopterygota</taxon>
        <taxon>Lepidoptera</taxon>
        <taxon>Glossata</taxon>
        <taxon>Ditrysia</taxon>
        <taxon>Papilionoidea</taxon>
        <taxon>Nymphalidae</taxon>
        <taxon>Heliconiinae</taxon>
        <taxon>Argynnini</taxon>
        <taxon>Brenthis</taxon>
    </lineage>
</organism>
<keyword evidence="6" id="KW-0326">Glycosidase</keyword>
<feature type="signal peptide" evidence="8">
    <location>
        <begin position="1"/>
        <end position="20"/>
    </location>
</feature>
<dbReference type="EMBL" id="OV170222">
    <property type="protein sequence ID" value="CAH0720439.1"/>
    <property type="molecule type" value="Genomic_DNA"/>
</dbReference>
<name>A0A8J9UJZ7_9NEOP</name>
<dbReference type="EC" id="3.2.1.17" evidence="2"/>
<evidence type="ECO:0000256" key="7">
    <source>
        <dbReference type="PIRSR" id="PIRSR608597-3"/>
    </source>
</evidence>
<sequence>MASAVIKFSAILLLVGVCLADIGERPVTEACLGCICQAVSGCKAGLQCEGDHCGLFRITWPYWADAGKPTLDGVSPDAPDAYSSCTNNPYCAAETVQGYMRKFGQDCNKDGVINCYDFMAIHKLGGYGCTGDLPFNYVNVFNQCIAYVSQIQG</sequence>
<protein>
    <recommendedName>
        <fullName evidence="2">lysozyme</fullName>
        <ecNumber evidence="2">3.2.1.17</ecNumber>
    </recommendedName>
</protein>
<dbReference type="PROSITE" id="PS00018">
    <property type="entry name" value="EF_HAND_1"/>
    <property type="match status" value="1"/>
</dbReference>
<dbReference type="AlphaFoldDB" id="A0A8J9UJZ7"/>
<keyword evidence="10" id="KW-1185">Reference proteome</keyword>
<dbReference type="InterPro" id="IPR008597">
    <property type="entry name" value="Invert_lysozyme"/>
</dbReference>
<dbReference type="GO" id="GO:0003796">
    <property type="term" value="F:lysozyme activity"/>
    <property type="evidence" value="ECO:0007669"/>
    <property type="project" value="UniProtKB-EC"/>
</dbReference>
<dbReference type="PROSITE" id="PS51909">
    <property type="entry name" value="LYSOZYME_I"/>
    <property type="match status" value="1"/>
</dbReference>
<dbReference type="FunFam" id="1.10.530.10:FF:000019">
    <property type="entry name" value="lysozyme"/>
    <property type="match status" value="1"/>
</dbReference>
<comment type="catalytic activity">
    <reaction evidence="1">
        <text>Hydrolysis of (1-&gt;4)-beta-linkages between N-acetylmuramic acid and N-acetyl-D-glucosamine residues in a peptidoglycan and between N-acetyl-D-glucosamine residues in chitodextrins.</text>
        <dbReference type="EC" id="3.2.1.17"/>
    </reaction>
</comment>
<evidence type="ECO:0000313" key="10">
    <source>
        <dbReference type="Proteomes" id="UP000838878"/>
    </source>
</evidence>
<feature type="disulfide bond" evidence="7">
    <location>
        <begin position="36"/>
        <end position="42"/>
    </location>
</feature>
<dbReference type="Proteomes" id="UP000838878">
    <property type="component" value="Chromosome 2"/>
</dbReference>
<keyword evidence="5" id="KW-0378">Hydrolase</keyword>
<reference evidence="9" key="1">
    <citation type="submission" date="2021-12" db="EMBL/GenBank/DDBJ databases">
        <authorList>
            <person name="Martin H S."/>
        </authorList>
    </citation>
    <scope>NUCLEOTIDE SEQUENCE</scope>
</reference>
<evidence type="ECO:0000313" key="9">
    <source>
        <dbReference type="EMBL" id="CAH0720439.1"/>
    </source>
</evidence>
<proteinExistence type="predicted"/>
<evidence type="ECO:0000256" key="5">
    <source>
        <dbReference type="ARBA" id="ARBA00022801"/>
    </source>
</evidence>
<keyword evidence="7" id="KW-1015">Disulfide bond</keyword>
<evidence type="ECO:0000256" key="4">
    <source>
        <dbReference type="ARBA" id="ARBA00022638"/>
    </source>
</evidence>
<dbReference type="GO" id="GO:0031640">
    <property type="term" value="P:killing of cells of another organism"/>
    <property type="evidence" value="ECO:0007669"/>
    <property type="project" value="UniProtKB-KW"/>
</dbReference>
<dbReference type="InterPro" id="IPR018247">
    <property type="entry name" value="EF_Hand_1_Ca_BS"/>
</dbReference>
<evidence type="ECO:0000256" key="2">
    <source>
        <dbReference type="ARBA" id="ARBA00012732"/>
    </source>
</evidence>
<feature type="chain" id="PRO_5035472721" description="lysozyme" evidence="8">
    <location>
        <begin position="21"/>
        <end position="153"/>
    </location>
</feature>
<evidence type="ECO:0000256" key="8">
    <source>
        <dbReference type="SAM" id="SignalP"/>
    </source>
</evidence>
<dbReference type="PANTHER" id="PTHR11195:SF22">
    <property type="entry name" value="LYSOZYME"/>
    <property type="match status" value="1"/>
</dbReference>
<dbReference type="OrthoDB" id="6337871at2759"/>
<keyword evidence="3" id="KW-0929">Antimicrobial</keyword>
<evidence type="ECO:0000256" key="1">
    <source>
        <dbReference type="ARBA" id="ARBA00000632"/>
    </source>
</evidence>
<keyword evidence="4" id="KW-0081">Bacteriolytic enzyme</keyword>
<feature type="disulfide bond" evidence="7">
    <location>
        <begin position="85"/>
        <end position="91"/>
    </location>
</feature>
<dbReference type="Gene3D" id="1.10.530.10">
    <property type="match status" value="1"/>
</dbReference>
<feature type="non-terminal residue" evidence="9">
    <location>
        <position position="153"/>
    </location>
</feature>
<dbReference type="Pfam" id="PF05497">
    <property type="entry name" value="Destabilase"/>
    <property type="match status" value="1"/>
</dbReference>
<dbReference type="CDD" id="cd16890">
    <property type="entry name" value="lyz_i"/>
    <property type="match status" value="1"/>
</dbReference>